<keyword evidence="8" id="KW-1133">Transmembrane helix</keyword>
<evidence type="ECO:0000256" key="1">
    <source>
        <dbReference type="ARBA" id="ARBA00010406"/>
    </source>
</evidence>
<dbReference type="InterPro" id="IPR000788">
    <property type="entry name" value="RNR_lg_C"/>
</dbReference>
<dbReference type="EMBL" id="MN739118">
    <property type="protein sequence ID" value="QHS89733.1"/>
    <property type="molecule type" value="Genomic_DNA"/>
</dbReference>
<feature type="domain" description="ATP-cone" evidence="9">
    <location>
        <begin position="1"/>
        <end position="93"/>
    </location>
</feature>
<dbReference type="Pfam" id="PF02867">
    <property type="entry name" value="Ribonuc_red_lgC"/>
    <property type="match status" value="1"/>
</dbReference>
<dbReference type="PANTHER" id="PTHR11573">
    <property type="entry name" value="RIBONUCLEOSIDE-DIPHOSPHATE REDUCTASE LARGE CHAIN"/>
    <property type="match status" value="1"/>
</dbReference>
<dbReference type="UniPathway" id="UPA00326"/>
<accession>A0A6C0BEC5</accession>
<dbReference type="EC" id="1.17.4.1" evidence="2"/>
<keyword evidence="7" id="KW-0215">Deoxyribonucleotide synthesis</keyword>
<keyword evidence="8" id="KW-0812">Transmembrane</keyword>
<dbReference type="NCBIfam" id="TIGR02506">
    <property type="entry name" value="NrdE_NrdA"/>
    <property type="match status" value="1"/>
</dbReference>
<keyword evidence="5" id="KW-0067">ATP-binding</keyword>
<dbReference type="InterPro" id="IPR013346">
    <property type="entry name" value="NrdE_NrdA_C"/>
</dbReference>
<evidence type="ECO:0000256" key="7">
    <source>
        <dbReference type="ARBA" id="ARBA00023116"/>
    </source>
</evidence>
<organism evidence="10">
    <name type="scientific">viral metagenome</name>
    <dbReference type="NCBI Taxonomy" id="1070528"/>
    <lineage>
        <taxon>unclassified sequences</taxon>
        <taxon>metagenomes</taxon>
        <taxon>organismal metagenomes</taxon>
    </lineage>
</organism>
<reference evidence="10" key="1">
    <citation type="journal article" date="2020" name="Nature">
        <title>Giant virus diversity and host interactions through global metagenomics.</title>
        <authorList>
            <person name="Schulz F."/>
            <person name="Roux S."/>
            <person name="Paez-Espino D."/>
            <person name="Jungbluth S."/>
            <person name="Walsh D.A."/>
            <person name="Denef V.J."/>
            <person name="McMahon K.D."/>
            <person name="Konstantinidis K.T."/>
            <person name="Eloe-Fadrosh E.A."/>
            <person name="Kyrpides N.C."/>
            <person name="Woyke T."/>
        </authorList>
    </citation>
    <scope>NUCLEOTIDE SEQUENCE</scope>
    <source>
        <strain evidence="10">GVMAG-M-3300010160-26</strain>
    </source>
</reference>
<sequence length="773" mass="87245">MFVIKRDGSIDTLKFDLITERLCELAEIEPKLTKVCVVKITQCVANGIIDRMTTTEIDELTINACSSLCSLDMQYELLAVRIGMSDLYKKTPATFTDMMDILINAPNSMIADWVSDYLLKHGEYINGLIKQSRDMQFEFLGFKTLTKSYLLIHKGEVIERPQHMWMRCAIEIGRDNLTMVKNCYDSLSLFEYTHATPTLYNSCLKKNQLSSCMLVSQCDDSIEGIYETFKQCSILGSQSAGIGVDFSSLRAKGSIISSTGRESKGVSSFLRVYDTNVTVIDQGGKRKMSIAAYLQTHHADFLDFLQLRANDNVSQNRAREIFYAIWHNELLFKRARNSEQWSFFCPKDTPLLLSTYGDEYEKHYCAYEMAGLARSTIPARDLLIIIAEMMMDTGIPYNMNKDACNKKSNLKNVAITNSSNLCCEILIPSGKINGENNIGVCTLASINLAAMVGEHGNKKDFNFWKLQRVSTDLVYNLNSVIDNQYYSLPECERSSKRYRPIGIGVQGLSDVFMMLGMPFESPEAALLNQHIAECIYYGALCGSMELAELHGSYSGWYGSPTQEGKLQPHLWEEYGSAKLQYKLDWDAISKEVQKRGLRNSLLVAYMPTASTSRIFGTYAGIDPIISNIVVRQTKAGNFTIINRYLVKDLEKLSLWSENMKDRIILANGSVQGIPEIPQDIKNIYKTAWEMKMKNIMNMADGRGRFICQTQSMNLFFSSPTVAVITSALMYSVSLGLKTMSYYTRSRAAVEPTKITISYDLEKKINNECESCMA</sequence>
<dbReference type="PRINTS" id="PR01183">
    <property type="entry name" value="RIBORDTASEM1"/>
</dbReference>
<evidence type="ECO:0000256" key="4">
    <source>
        <dbReference type="ARBA" id="ARBA00022741"/>
    </source>
</evidence>
<keyword evidence="4" id="KW-0547">Nucleotide-binding</keyword>
<dbReference type="GO" id="GO:0005524">
    <property type="term" value="F:ATP binding"/>
    <property type="evidence" value="ECO:0007669"/>
    <property type="project" value="UniProtKB-KW"/>
</dbReference>
<dbReference type="Pfam" id="PF00317">
    <property type="entry name" value="Ribonuc_red_lgN"/>
    <property type="match status" value="1"/>
</dbReference>
<dbReference type="InterPro" id="IPR013509">
    <property type="entry name" value="RNR_lsu_N"/>
</dbReference>
<keyword evidence="3" id="KW-0021">Allosteric enzyme</keyword>
<dbReference type="InterPro" id="IPR008926">
    <property type="entry name" value="RNR_R1-su_N"/>
</dbReference>
<keyword evidence="6" id="KW-0560">Oxidoreductase</keyword>
<protein>
    <recommendedName>
        <fullName evidence="2">ribonucleoside-diphosphate reductase</fullName>
        <ecNumber evidence="2">1.17.4.1</ecNumber>
    </recommendedName>
</protein>
<evidence type="ECO:0000313" key="10">
    <source>
        <dbReference type="EMBL" id="QHS89733.1"/>
    </source>
</evidence>
<dbReference type="PROSITE" id="PS00089">
    <property type="entry name" value="RIBORED_LARGE"/>
    <property type="match status" value="1"/>
</dbReference>
<name>A0A6C0BEC5_9ZZZZ</name>
<dbReference type="SUPFAM" id="SSF51998">
    <property type="entry name" value="PFL-like glycyl radical enzymes"/>
    <property type="match status" value="1"/>
</dbReference>
<dbReference type="GO" id="GO:0004748">
    <property type="term" value="F:ribonucleoside-diphosphate reductase activity, thioredoxin disulfide as acceptor"/>
    <property type="evidence" value="ECO:0007669"/>
    <property type="project" value="UniProtKB-EC"/>
</dbReference>
<evidence type="ECO:0000256" key="3">
    <source>
        <dbReference type="ARBA" id="ARBA00022533"/>
    </source>
</evidence>
<evidence type="ECO:0000256" key="5">
    <source>
        <dbReference type="ARBA" id="ARBA00022840"/>
    </source>
</evidence>
<keyword evidence="8" id="KW-0472">Membrane</keyword>
<evidence type="ECO:0000256" key="2">
    <source>
        <dbReference type="ARBA" id="ARBA00012274"/>
    </source>
</evidence>
<dbReference type="GO" id="GO:0009263">
    <property type="term" value="P:deoxyribonucleotide biosynthetic process"/>
    <property type="evidence" value="ECO:0007669"/>
    <property type="project" value="UniProtKB-KW"/>
</dbReference>
<dbReference type="PROSITE" id="PS51161">
    <property type="entry name" value="ATP_CONE"/>
    <property type="match status" value="1"/>
</dbReference>
<dbReference type="PANTHER" id="PTHR11573:SF6">
    <property type="entry name" value="RIBONUCLEOSIDE-DIPHOSPHATE REDUCTASE LARGE SUBUNIT"/>
    <property type="match status" value="1"/>
</dbReference>
<dbReference type="InterPro" id="IPR039718">
    <property type="entry name" value="Rrm1"/>
</dbReference>
<dbReference type="GO" id="GO:0005971">
    <property type="term" value="C:ribonucleoside-diphosphate reductase complex"/>
    <property type="evidence" value="ECO:0007669"/>
    <property type="project" value="TreeGrafter"/>
</dbReference>
<evidence type="ECO:0000259" key="9">
    <source>
        <dbReference type="PROSITE" id="PS51161"/>
    </source>
</evidence>
<dbReference type="InterPro" id="IPR005144">
    <property type="entry name" value="ATP-cone_dom"/>
</dbReference>
<evidence type="ECO:0000256" key="6">
    <source>
        <dbReference type="ARBA" id="ARBA00023002"/>
    </source>
</evidence>
<evidence type="ECO:0000256" key="8">
    <source>
        <dbReference type="SAM" id="Phobius"/>
    </source>
</evidence>
<comment type="similarity">
    <text evidence="1">Belongs to the ribonucleoside diphosphate reductase large chain family.</text>
</comment>
<proteinExistence type="inferred from homology"/>
<feature type="transmembrane region" description="Helical" evidence="8">
    <location>
        <begin position="714"/>
        <end position="736"/>
    </location>
</feature>
<dbReference type="Gene3D" id="3.20.70.20">
    <property type="match status" value="1"/>
</dbReference>
<dbReference type="SUPFAM" id="SSF48168">
    <property type="entry name" value="R1 subunit of ribonucleotide reductase, N-terminal domain"/>
    <property type="match status" value="1"/>
</dbReference>
<dbReference type="AlphaFoldDB" id="A0A6C0BEC5"/>